<dbReference type="AlphaFoldDB" id="A0A1M8AAR0"/>
<keyword evidence="1 9" id="KW-0723">Serine/threonine-protein kinase</keyword>
<dbReference type="InterPro" id="IPR003527">
    <property type="entry name" value="MAP_kinase_CS"/>
</dbReference>
<dbReference type="PROSITE" id="PS01351">
    <property type="entry name" value="MAPK"/>
    <property type="match status" value="1"/>
</dbReference>
<dbReference type="SUPFAM" id="SSF56112">
    <property type="entry name" value="Protein kinase-like (PK-like)"/>
    <property type="match status" value="1"/>
</dbReference>
<evidence type="ECO:0000313" key="14">
    <source>
        <dbReference type="Proteomes" id="UP000186303"/>
    </source>
</evidence>
<dbReference type="Proteomes" id="UP000186303">
    <property type="component" value="Chromosome 6"/>
</dbReference>
<dbReference type="OMA" id="DEVEHIH"/>
<comment type="catalytic activity">
    <reaction evidence="6">
        <text>L-threonyl-[protein] + ATP = O-phospho-L-threonyl-[protein] + ADP + H(+)</text>
        <dbReference type="Rhea" id="RHEA:46608"/>
        <dbReference type="Rhea" id="RHEA-COMP:11060"/>
        <dbReference type="Rhea" id="RHEA-COMP:11605"/>
        <dbReference type="ChEBI" id="CHEBI:15378"/>
        <dbReference type="ChEBI" id="CHEBI:30013"/>
        <dbReference type="ChEBI" id="CHEBI:30616"/>
        <dbReference type="ChEBI" id="CHEBI:61977"/>
        <dbReference type="ChEBI" id="CHEBI:456216"/>
        <dbReference type="EC" id="2.7.11.1"/>
    </reaction>
</comment>
<dbReference type="GO" id="GO:0106310">
    <property type="term" value="F:protein serine kinase activity"/>
    <property type="evidence" value="ECO:0007669"/>
    <property type="project" value="RHEA"/>
</dbReference>
<reference evidence="14" key="1">
    <citation type="journal article" date="2017" name="Nucleic Acids Res.">
        <title>Proteogenomics produces comprehensive and highly accurate protein-coding gene annotation in a complete genome assembly of Malassezia sympodialis.</title>
        <authorList>
            <person name="Zhu Y."/>
            <person name="Engstroem P.G."/>
            <person name="Tellgren-Roth C."/>
            <person name="Baudo C.D."/>
            <person name="Kennell J.C."/>
            <person name="Sun S."/>
            <person name="Billmyre R.B."/>
            <person name="Schroeder M.S."/>
            <person name="Andersson A."/>
            <person name="Holm T."/>
            <person name="Sigurgeirsson B."/>
            <person name="Wu G."/>
            <person name="Sankaranarayanan S.R."/>
            <person name="Siddharthan R."/>
            <person name="Sanyal K."/>
            <person name="Lundeberg J."/>
            <person name="Nystedt B."/>
            <person name="Boekhout T."/>
            <person name="Dawson T.L. Jr."/>
            <person name="Heitman J."/>
            <person name="Scheynius A."/>
            <person name="Lehtioe J."/>
        </authorList>
    </citation>
    <scope>NUCLEOTIDE SEQUENCE [LARGE SCALE GENOMIC DNA]</scope>
    <source>
        <strain evidence="14">ATCC 42132</strain>
    </source>
</reference>
<keyword evidence="9" id="KW-0460">Magnesium</keyword>
<dbReference type="FunFam" id="1.10.510.10:FF:000624">
    <property type="entry name" value="Mitogen-activated protein kinase"/>
    <property type="match status" value="1"/>
</dbReference>
<dbReference type="PROSITE" id="PS50011">
    <property type="entry name" value="PROTEIN_KINASE_DOM"/>
    <property type="match status" value="1"/>
</dbReference>
<evidence type="ECO:0000256" key="8">
    <source>
        <dbReference type="PROSITE-ProRule" id="PRU10141"/>
    </source>
</evidence>
<evidence type="ECO:0000259" key="12">
    <source>
        <dbReference type="PROSITE" id="PS50011"/>
    </source>
</evidence>
<feature type="compositionally biased region" description="Basic and acidic residues" evidence="10">
    <location>
        <begin position="21"/>
        <end position="32"/>
    </location>
</feature>
<name>A0A1M8AAR0_MALS4</name>
<evidence type="ECO:0000256" key="5">
    <source>
        <dbReference type="ARBA" id="ARBA00022840"/>
    </source>
</evidence>
<feature type="compositionally biased region" description="Basic residues" evidence="10">
    <location>
        <begin position="42"/>
        <end position="52"/>
    </location>
</feature>
<accession>A0A1M8AAR0</accession>
<protein>
    <recommendedName>
        <fullName evidence="9">Mitogen-activated protein kinase</fullName>
        <ecNumber evidence="9">2.7.11.24</ecNumber>
    </recommendedName>
</protein>
<feature type="compositionally biased region" description="Polar residues" evidence="10">
    <location>
        <begin position="54"/>
        <end position="69"/>
    </location>
</feature>
<feature type="chain" id="PRO_5013291851" description="Mitogen-activated protein kinase" evidence="11">
    <location>
        <begin position="21"/>
        <end position="640"/>
    </location>
</feature>
<dbReference type="InterPro" id="IPR000719">
    <property type="entry name" value="Prot_kinase_dom"/>
</dbReference>
<evidence type="ECO:0000256" key="1">
    <source>
        <dbReference type="ARBA" id="ARBA00022527"/>
    </source>
</evidence>
<dbReference type="Gene3D" id="1.10.510.10">
    <property type="entry name" value="Transferase(Phosphotransferase) domain 1"/>
    <property type="match status" value="2"/>
</dbReference>
<dbReference type="OrthoDB" id="192887at2759"/>
<evidence type="ECO:0000256" key="2">
    <source>
        <dbReference type="ARBA" id="ARBA00022679"/>
    </source>
</evidence>
<comment type="catalytic activity">
    <reaction evidence="9">
        <text>L-threonyl-[protein] + ATP = O-phospho-L-threonyl-[protein] + ADP + H(+)</text>
        <dbReference type="Rhea" id="RHEA:46608"/>
        <dbReference type="Rhea" id="RHEA-COMP:11060"/>
        <dbReference type="Rhea" id="RHEA-COMP:11605"/>
        <dbReference type="ChEBI" id="CHEBI:15378"/>
        <dbReference type="ChEBI" id="CHEBI:30013"/>
        <dbReference type="ChEBI" id="CHEBI:30616"/>
        <dbReference type="ChEBI" id="CHEBI:61977"/>
        <dbReference type="ChEBI" id="CHEBI:456216"/>
        <dbReference type="EC" id="2.7.11.24"/>
    </reaction>
</comment>
<dbReference type="Pfam" id="PF00069">
    <property type="entry name" value="Pkinase"/>
    <property type="match status" value="2"/>
</dbReference>
<keyword evidence="3 8" id="KW-0547">Nucleotide-binding</keyword>
<sequence length="640" mass="71881">MFGASALSSLFASYAAPAAAEHPREGKAERLPYARNISGPRHASRSRTRTRTRQNYLRSEQPTSNNVGWSKTAPKDHPLSSHNLSKKGYHTFMCLNIPFHVKKRYTLIRELGIGAYGCVALAFDEQSERQVAIKKVSNFFDQEVLTRRTLREVASLSHLMGCPNVVQILDFDVSFIELNEVYFIFKACDADLSQIIRSDQELTESHIRFFMVQLLRGVHSMHSAHIIHRDLKPGNLLVNTDCRLFICDFGMSRAFESQNSDYLRQHLSLGDNDTNGSIVSTPDDSSQDHFAMNVIDVEADRRDTPHTDKSDQAAFMRFFYSGGADAGSEEKPLPLSKPSQIHFPGAPLTNYVATRWYRAPEVMLRNKGGYTPAMDMWSVGCILAELLGRRPIFPGSDYMDQLSRINKVLGGPSESLLDQMGSAHARHHIESLPHCEGVQWSKLYPGSPEMALDLLNRLLQWDPEKRITAGEALAHPWFKRYWQGSTSTQLPSPFRRFAQVEMIHTPAEFKLAFENQSDTIKDLWMSNPSNFHLETTSSAHFPSPKRPPAVNWQHSSPQSAGTMILDSSTPSSSGPDSVHQDILNGQLHDDEPDKCLSANEPTTSDDGVMSSENFGEPSLEQTEHSGFSWLNRACSLISWH</sequence>
<feature type="region of interest" description="Disordered" evidence="10">
    <location>
        <begin position="21"/>
        <end position="81"/>
    </location>
</feature>
<dbReference type="Gene3D" id="3.30.200.20">
    <property type="entry name" value="Phosphorylase Kinase, domain 1"/>
    <property type="match status" value="1"/>
</dbReference>
<evidence type="ECO:0000256" key="9">
    <source>
        <dbReference type="RuleBase" id="RU361165"/>
    </source>
</evidence>
<evidence type="ECO:0000256" key="6">
    <source>
        <dbReference type="ARBA" id="ARBA00047899"/>
    </source>
</evidence>
<keyword evidence="5 8" id="KW-0067">ATP-binding</keyword>
<comment type="catalytic activity">
    <reaction evidence="7">
        <text>L-seryl-[protein] + ATP = O-phospho-L-seryl-[protein] + ADP + H(+)</text>
        <dbReference type="Rhea" id="RHEA:17989"/>
        <dbReference type="Rhea" id="RHEA-COMP:9863"/>
        <dbReference type="Rhea" id="RHEA-COMP:11604"/>
        <dbReference type="ChEBI" id="CHEBI:15378"/>
        <dbReference type="ChEBI" id="CHEBI:29999"/>
        <dbReference type="ChEBI" id="CHEBI:30616"/>
        <dbReference type="ChEBI" id="CHEBI:83421"/>
        <dbReference type="ChEBI" id="CHEBI:456216"/>
        <dbReference type="EC" id="2.7.11.1"/>
    </reaction>
</comment>
<organism evidence="13 14">
    <name type="scientific">Malassezia sympodialis (strain ATCC 42132)</name>
    <name type="common">Atopic eczema-associated yeast</name>
    <dbReference type="NCBI Taxonomy" id="1230383"/>
    <lineage>
        <taxon>Eukaryota</taxon>
        <taxon>Fungi</taxon>
        <taxon>Dikarya</taxon>
        <taxon>Basidiomycota</taxon>
        <taxon>Ustilaginomycotina</taxon>
        <taxon>Malasseziomycetes</taxon>
        <taxon>Malasseziales</taxon>
        <taxon>Malasseziaceae</taxon>
        <taxon>Malassezia</taxon>
    </lineage>
</organism>
<feature type="binding site" evidence="8">
    <location>
        <position position="135"/>
    </location>
    <ligand>
        <name>ATP</name>
        <dbReference type="ChEBI" id="CHEBI:30616"/>
    </ligand>
</feature>
<feature type="compositionally biased region" description="Low complexity" evidence="10">
    <location>
        <begin position="566"/>
        <end position="577"/>
    </location>
</feature>
<dbReference type="PANTHER" id="PTHR24055">
    <property type="entry name" value="MITOGEN-ACTIVATED PROTEIN KINASE"/>
    <property type="match status" value="1"/>
</dbReference>
<gene>
    <name evidence="13" type="ORF">MSYG_3766</name>
</gene>
<comment type="similarity">
    <text evidence="9">Belongs to the protein kinase superfamily. Ser/Thr protein kinase family. MAP kinase subfamily.</text>
</comment>
<evidence type="ECO:0000313" key="13">
    <source>
        <dbReference type="EMBL" id="SHO79417.1"/>
    </source>
</evidence>
<dbReference type="VEuPathDB" id="FungiDB:MSYG_3766"/>
<dbReference type="SMART" id="SM00220">
    <property type="entry name" value="S_TKc"/>
    <property type="match status" value="1"/>
</dbReference>
<dbReference type="STRING" id="1230383.A0A1M8AAR0"/>
<dbReference type="InterPro" id="IPR011009">
    <property type="entry name" value="Kinase-like_dom_sf"/>
</dbReference>
<comment type="cofactor">
    <cofactor evidence="9">
        <name>Mg(2+)</name>
        <dbReference type="ChEBI" id="CHEBI:18420"/>
    </cofactor>
</comment>
<comment type="activity regulation">
    <text evidence="9">Activated by threonine and tyrosine phosphorylation.</text>
</comment>
<feature type="region of interest" description="Disordered" evidence="10">
    <location>
        <begin position="535"/>
        <end position="620"/>
    </location>
</feature>
<dbReference type="CDD" id="cd07834">
    <property type="entry name" value="STKc_MAPK"/>
    <property type="match status" value="1"/>
</dbReference>
<evidence type="ECO:0000256" key="7">
    <source>
        <dbReference type="ARBA" id="ARBA00048679"/>
    </source>
</evidence>
<dbReference type="EC" id="2.7.11.24" evidence="9"/>
<evidence type="ECO:0000256" key="4">
    <source>
        <dbReference type="ARBA" id="ARBA00022777"/>
    </source>
</evidence>
<dbReference type="PROSITE" id="PS00107">
    <property type="entry name" value="PROTEIN_KINASE_ATP"/>
    <property type="match status" value="1"/>
</dbReference>
<dbReference type="InterPro" id="IPR008271">
    <property type="entry name" value="Ser/Thr_kinase_AS"/>
</dbReference>
<dbReference type="InterPro" id="IPR050117">
    <property type="entry name" value="MAPK"/>
</dbReference>
<evidence type="ECO:0000256" key="10">
    <source>
        <dbReference type="SAM" id="MobiDB-lite"/>
    </source>
</evidence>
<feature type="domain" description="Protein kinase" evidence="12">
    <location>
        <begin position="105"/>
        <end position="478"/>
    </location>
</feature>
<dbReference type="GO" id="GO:0004707">
    <property type="term" value="F:MAP kinase activity"/>
    <property type="evidence" value="ECO:0007669"/>
    <property type="project" value="UniProtKB-EC"/>
</dbReference>
<dbReference type="EMBL" id="LT671826">
    <property type="protein sequence ID" value="SHO79417.1"/>
    <property type="molecule type" value="Genomic_DNA"/>
</dbReference>
<feature type="compositionally biased region" description="Polar residues" evidence="10">
    <location>
        <begin position="552"/>
        <end position="561"/>
    </location>
</feature>
<keyword evidence="4 9" id="KW-0418">Kinase</keyword>
<proteinExistence type="inferred from homology"/>
<evidence type="ECO:0000256" key="3">
    <source>
        <dbReference type="ARBA" id="ARBA00022741"/>
    </source>
</evidence>
<evidence type="ECO:0000256" key="11">
    <source>
        <dbReference type="SAM" id="SignalP"/>
    </source>
</evidence>
<keyword evidence="11" id="KW-0732">Signal</keyword>
<feature type="compositionally biased region" description="Polar residues" evidence="10">
    <location>
        <begin position="599"/>
        <end position="613"/>
    </location>
</feature>
<dbReference type="PROSITE" id="PS00108">
    <property type="entry name" value="PROTEIN_KINASE_ST"/>
    <property type="match status" value="1"/>
</dbReference>
<feature type="signal peptide" evidence="11">
    <location>
        <begin position="1"/>
        <end position="20"/>
    </location>
</feature>
<dbReference type="GO" id="GO:0005524">
    <property type="term" value="F:ATP binding"/>
    <property type="evidence" value="ECO:0007669"/>
    <property type="project" value="UniProtKB-UniRule"/>
</dbReference>
<keyword evidence="2 9" id="KW-0808">Transferase</keyword>
<dbReference type="FunFam" id="1.10.510.10:FF:000405">
    <property type="entry name" value="Mitogen-activated protein kinase"/>
    <property type="match status" value="1"/>
</dbReference>
<dbReference type="InterPro" id="IPR017441">
    <property type="entry name" value="Protein_kinase_ATP_BS"/>
</dbReference>
<keyword evidence="14" id="KW-1185">Reference proteome</keyword>